<gene>
    <name evidence="4" type="ORF">N7458_002879</name>
</gene>
<keyword evidence="2" id="KW-0378">Hydrolase</keyword>
<dbReference type="Pfam" id="PF13419">
    <property type="entry name" value="HAD_2"/>
    <property type="match status" value="1"/>
</dbReference>
<dbReference type="SFLD" id="SFLDS00003">
    <property type="entry name" value="Haloacid_Dehalogenase"/>
    <property type="match status" value="1"/>
</dbReference>
<organism evidence="4 5">
    <name type="scientific">Penicillium daleae</name>
    <dbReference type="NCBI Taxonomy" id="63821"/>
    <lineage>
        <taxon>Eukaryota</taxon>
        <taxon>Fungi</taxon>
        <taxon>Dikarya</taxon>
        <taxon>Ascomycota</taxon>
        <taxon>Pezizomycotina</taxon>
        <taxon>Eurotiomycetes</taxon>
        <taxon>Eurotiomycetidae</taxon>
        <taxon>Eurotiales</taxon>
        <taxon>Aspergillaceae</taxon>
        <taxon>Penicillium</taxon>
    </lineage>
</organism>
<dbReference type="EMBL" id="JAPVEA010000002">
    <property type="protein sequence ID" value="KAJ5461327.1"/>
    <property type="molecule type" value="Genomic_DNA"/>
</dbReference>
<evidence type="ECO:0000313" key="4">
    <source>
        <dbReference type="EMBL" id="KAJ5461327.1"/>
    </source>
</evidence>
<proteinExistence type="predicted"/>
<protein>
    <recommendedName>
        <fullName evidence="6">Haloacid dehalogenase-like hydrolase</fullName>
    </recommendedName>
</protein>
<dbReference type="InterPro" id="IPR023198">
    <property type="entry name" value="PGP-like_dom2"/>
</dbReference>
<dbReference type="GO" id="GO:0016791">
    <property type="term" value="F:phosphatase activity"/>
    <property type="evidence" value="ECO:0007669"/>
    <property type="project" value="TreeGrafter"/>
</dbReference>
<dbReference type="InterPro" id="IPR036412">
    <property type="entry name" value="HAD-like_sf"/>
</dbReference>
<reference evidence="4" key="1">
    <citation type="submission" date="2022-12" db="EMBL/GenBank/DDBJ databases">
        <authorList>
            <person name="Petersen C."/>
        </authorList>
    </citation>
    <scope>NUCLEOTIDE SEQUENCE</scope>
    <source>
        <strain evidence="4">IBT 16125</strain>
    </source>
</reference>
<keyword evidence="1" id="KW-0479">Metal-binding</keyword>
<dbReference type="Proteomes" id="UP001213681">
    <property type="component" value="Unassembled WGS sequence"/>
</dbReference>
<reference evidence="4" key="2">
    <citation type="journal article" date="2023" name="IMA Fungus">
        <title>Comparative genomic study of the Penicillium genus elucidates a diverse pangenome and 15 lateral gene transfer events.</title>
        <authorList>
            <person name="Petersen C."/>
            <person name="Sorensen T."/>
            <person name="Nielsen M.R."/>
            <person name="Sondergaard T.E."/>
            <person name="Sorensen J.L."/>
            <person name="Fitzpatrick D.A."/>
            <person name="Frisvad J.C."/>
            <person name="Nielsen K.L."/>
        </authorList>
    </citation>
    <scope>NUCLEOTIDE SEQUENCE</scope>
    <source>
        <strain evidence="4">IBT 16125</strain>
    </source>
</reference>
<dbReference type="PANTHER" id="PTHR46470:SF2">
    <property type="entry name" value="GLYCERALDEHYDE 3-PHOSPHATE PHOSPHATASE"/>
    <property type="match status" value="1"/>
</dbReference>
<dbReference type="GO" id="GO:0046872">
    <property type="term" value="F:metal ion binding"/>
    <property type="evidence" value="ECO:0007669"/>
    <property type="project" value="UniProtKB-KW"/>
</dbReference>
<keyword evidence="3" id="KW-0460">Magnesium</keyword>
<dbReference type="InterPro" id="IPR041492">
    <property type="entry name" value="HAD_2"/>
</dbReference>
<comment type="caution">
    <text evidence="4">The sequence shown here is derived from an EMBL/GenBank/DDBJ whole genome shotgun (WGS) entry which is preliminary data.</text>
</comment>
<evidence type="ECO:0008006" key="6">
    <source>
        <dbReference type="Google" id="ProtNLM"/>
    </source>
</evidence>
<sequence length="247" mass="27963">MDMIESEFDLRSALSSKVWFAFDLDDTLHEFRKASGQASLSVFQAISAKYGEDLDELRSTYQDILKVSTAHAFTDGRTSTEYRRERFTLLLQAHGIDESEDIHYLLEIYQTSLRSHLTLKAGALQLLQTLRQLHKKVMIITEGPADAQEWTVRELSLWPYVDVLVTTNEAGKSKVDGLFGAVLNKYSICPEDMACFGDNEVRDVQAAQKEGILAILYDQKQKSQLTSPGNLKIVSWHTLRSILQDAK</sequence>
<dbReference type="InterPro" id="IPR051400">
    <property type="entry name" value="HAD-like_hydrolase"/>
</dbReference>
<evidence type="ECO:0000256" key="2">
    <source>
        <dbReference type="ARBA" id="ARBA00022801"/>
    </source>
</evidence>
<dbReference type="SFLD" id="SFLDG01129">
    <property type="entry name" value="C1.5:_HAD__Beta-PGM__Phosphata"/>
    <property type="match status" value="1"/>
</dbReference>
<name>A0AAD6CG03_9EURO</name>
<evidence type="ECO:0000256" key="1">
    <source>
        <dbReference type="ARBA" id="ARBA00022723"/>
    </source>
</evidence>
<evidence type="ECO:0000256" key="3">
    <source>
        <dbReference type="ARBA" id="ARBA00022842"/>
    </source>
</evidence>
<dbReference type="RefSeq" id="XP_056770369.1">
    <property type="nucleotide sequence ID" value="XM_056906262.1"/>
</dbReference>
<accession>A0AAD6CG03</accession>
<keyword evidence="5" id="KW-1185">Reference proteome</keyword>
<dbReference type="PANTHER" id="PTHR46470">
    <property type="entry name" value="N-ACYLNEURAMINATE-9-PHOSPHATASE"/>
    <property type="match status" value="1"/>
</dbReference>
<dbReference type="SUPFAM" id="SSF56784">
    <property type="entry name" value="HAD-like"/>
    <property type="match status" value="1"/>
</dbReference>
<dbReference type="Gene3D" id="1.10.150.240">
    <property type="entry name" value="Putative phosphatase, domain 2"/>
    <property type="match status" value="1"/>
</dbReference>
<dbReference type="GeneID" id="81596505"/>
<dbReference type="Gene3D" id="3.40.50.1000">
    <property type="entry name" value="HAD superfamily/HAD-like"/>
    <property type="match status" value="1"/>
</dbReference>
<dbReference type="InterPro" id="IPR023214">
    <property type="entry name" value="HAD_sf"/>
</dbReference>
<dbReference type="AlphaFoldDB" id="A0AAD6CG03"/>
<evidence type="ECO:0000313" key="5">
    <source>
        <dbReference type="Proteomes" id="UP001213681"/>
    </source>
</evidence>